<dbReference type="InterPro" id="IPR011009">
    <property type="entry name" value="Kinase-like_dom_sf"/>
</dbReference>
<feature type="region of interest" description="Disordered" evidence="1">
    <location>
        <begin position="706"/>
        <end position="745"/>
    </location>
</feature>
<dbReference type="OrthoDB" id="2900901at2759"/>
<dbReference type="InterPro" id="IPR000719">
    <property type="entry name" value="Prot_kinase_dom"/>
</dbReference>
<dbReference type="PROSITE" id="PS00109">
    <property type="entry name" value="PROTEIN_KINASE_TYR"/>
    <property type="match status" value="1"/>
</dbReference>
<feature type="region of interest" description="Disordered" evidence="1">
    <location>
        <begin position="1"/>
        <end position="99"/>
    </location>
</feature>
<dbReference type="EMBL" id="JAACJK010000002">
    <property type="protein sequence ID" value="KAF5340962.1"/>
    <property type="molecule type" value="Genomic_DNA"/>
</dbReference>
<protein>
    <recommendedName>
        <fullName evidence="2">Protein kinase domain-containing protein</fullName>
    </recommendedName>
</protein>
<evidence type="ECO:0000259" key="2">
    <source>
        <dbReference type="PROSITE" id="PS50011"/>
    </source>
</evidence>
<dbReference type="PANTHER" id="PTHR38248">
    <property type="entry name" value="FUNK1 6"/>
    <property type="match status" value="1"/>
</dbReference>
<dbReference type="GO" id="GO:0005524">
    <property type="term" value="F:ATP binding"/>
    <property type="evidence" value="ECO:0007669"/>
    <property type="project" value="InterPro"/>
</dbReference>
<feature type="compositionally biased region" description="Basic and acidic residues" evidence="1">
    <location>
        <begin position="38"/>
        <end position="49"/>
    </location>
</feature>
<proteinExistence type="predicted"/>
<evidence type="ECO:0000256" key="1">
    <source>
        <dbReference type="SAM" id="MobiDB-lite"/>
    </source>
</evidence>
<dbReference type="Proteomes" id="UP000541558">
    <property type="component" value="Unassembled WGS sequence"/>
</dbReference>
<dbReference type="InterPro" id="IPR008266">
    <property type="entry name" value="Tyr_kinase_AS"/>
</dbReference>
<dbReference type="SUPFAM" id="SSF56112">
    <property type="entry name" value="Protein kinase-like (PK-like)"/>
    <property type="match status" value="1"/>
</dbReference>
<comment type="caution">
    <text evidence="3">The sequence shown here is derived from an EMBL/GenBank/DDBJ whole genome shotgun (WGS) entry which is preliminary data.</text>
</comment>
<dbReference type="Pfam" id="PF17667">
    <property type="entry name" value="Pkinase_fungal"/>
    <property type="match status" value="2"/>
</dbReference>
<feature type="domain" description="Protein kinase" evidence="2">
    <location>
        <begin position="362"/>
        <end position="736"/>
    </location>
</feature>
<accession>A0A8H5FLF8</accession>
<dbReference type="PROSITE" id="PS50011">
    <property type="entry name" value="PROTEIN_KINASE_DOM"/>
    <property type="match status" value="1"/>
</dbReference>
<dbReference type="GO" id="GO:0004672">
    <property type="term" value="F:protein kinase activity"/>
    <property type="evidence" value="ECO:0007669"/>
    <property type="project" value="InterPro"/>
</dbReference>
<evidence type="ECO:0000313" key="3">
    <source>
        <dbReference type="EMBL" id="KAF5340962.1"/>
    </source>
</evidence>
<dbReference type="InterPro" id="IPR040976">
    <property type="entry name" value="Pkinase_fungal"/>
</dbReference>
<gene>
    <name evidence="3" type="ORF">D9611_006031</name>
</gene>
<dbReference type="SMART" id="SM00220">
    <property type="entry name" value="S_TKc"/>
    <property type="match status" value="1"/>
</dbReference>
<organism evidence="3 4">
    <name type="scientific">Ephemerocybe angulata</name>
    <dbReference type="NCBI Taxonomy" id="980116"/>
    <lineage>
        <taxon>Eukaryota</taxon>
        <taxon>Fungi</taxon>
        <taxon>Dikarya</taxon>
        <taxon>Basidiomycota</taxon>
        <taxon>Agaricomycotina</taxon>
        <taxon>Agaricomycetes</taxon>
        <taxon>Agaricomycetidae</taxon>
        <taxon>Agaricales</taxon>
        <taxon>Agaricineae</taxon>
        <taxon>Psathyrellaceae</taxon>
        <taxon>Ephemerocybe</taxon>
    </lineage>
</organism>
<feature type="compositionally biased region" description="Polar residues" evidence="1">
    <location>
        <begin position="1"/>
        <end position="12"/>
    </location>
</feature>
<dbReference type="AlphaFoldDB" id="A0A8H5FLF8"/>
<reference evidence="3 4" key="1">
    <citation type="journal article" date="2020" name="ISME J.">
        <title>Uncovering the hidden diversity of litter-decomposition mechanisms in mushroom-forming fungi.</title>
        <authorList>
            <person name="Floudas D."/>
            <person name="Bentzer J."/>
            <person name="Ahren D."/>
            <person name="Johansson T."/>
            <person name="Persson P."/>
            <person name="Tunlid A."/>
        </authorList>
    </citation>
    <scope>NUCLEOTIDE SEQUENCE [LARGE SCALE GENOMIC DNA]</scope>
    <source>
        <strain evidence="3 4">CBS 175.51</strain>
    </source>
</reference>
<keyword evidence="4" id="KW-1185">Reference proteome</keyword>
<dbReference type="Gene3D" id="1.10.510.10">
    <property type="entry name" value="Transferase(Phosphotransferase) domain 1"/>
    <property type="match status" value="1"/>
</dbReference>
<dbReference type="PANTHER" id="PTHR38248:SF2">
    <property type="entry name" value="FUNK1 11"/>
    <property type="match status" value="1"/>
</dbReference>
<sequence length="745" mass="82976">MSESLQTLNQPRYHTRSRTRAQTEVLCPTNQRSTAKALAEHSPTRDRTEGVPAAANKNTETKKAAPIPPKLQLTLAQARVEPSSEPDSDSDQGSESTASEFAVEDIHITDEHWATSLYNTLVEPHAVSKFLRKPTSGYRKPRGKGQWMQIPQNPADTIELIPSIMTVIERIVDEFSSGSAGDSVTREVVCINFSSGDAQKTCGPGICICIRATGPSFETVTPGEFEDIGYTNVASIILVKTEAVISTECDYKQGTELVTKLRQFFALQPNRNFFRTLILTEKRIRLAHYDRGGVYLTPFTNFHSDPSTLIRLVLGLTSRDEALLGFDTSVQWTSDPDTGRKVAGTLEAPNVRGETVVYSLNMEKTPFVRPGIVGRGTTCWHATDPDTGKSVLIKDAWRGGDRASESENESEFLADARGIPGIVQMISHQDNCAAASDFRPSDFKANAGYQNRIKARVVLEECAEPIWNFTSRHQVISALRDAIAAHRKLVERGIIHRDISPWNILLGHPGAPEGLRGILIDLDMAMRAESGMSLDEVDPQTGTRTYQSISVLLANDPRNDPIPPHDYLDDLESFLYVLCHILLGFKKPGEPIKPTPDLIAGWDDPDAKTAMTNKVVLMAEGYPEYEFPQIEEFWGPPCRELLEGMRVYIADVVYQKSKIRAKKSKVSTDERFEMWAAFVEKNLVRSYDHIDSLFRTALAEIAREDAEDAVQAHAESQTSPRADCKRSLEEEPQPTLPRKRTRRHA</sequence>
<evidence type="ECO:0000313" key="4">
    <source>
        <dbReference type="Proteomes" id="UP000541558"/>
    </source>
</evidence>
<name>A0A8H5FLF8_9AGAR</name>